<proteinExistence type="predicted"/>
<reference evidence="2" key="1">
    <citation type="journal article" date="2024" name="Proc. Natl. Acad. Sci. U.S.A.">
        <title>Extraordinary preservation of gene collinearity over three hundred million years revealed in homosporous lycophytes.</title>
        <authorList>
            <person name="Li C."/>
            <person name="Wickell D."/>
            <person name="Kuo L.Y."/>
            <person name="Chen X."/>
            <person name="Nie B."/>
            <person name="Liao X."/>
            <person name="Peng D."/>
            <person name="Ji J."/>
            <person name="Jenkins J."/>
            <person name="Williams M."/>
            <person name="Shu S."/>
            <person name="Plott C."/>
            <person name="Barry K."/>
            <person name="Rajasekar S."/>
            <person name="Grimwood J."/>
            <person name="Han X."/>
            <person name="Sun S."/>
            <person name="Hou Z."/>
            <person name="He W."/>
            <person name="Dai G."/>
            <person name="Sun C."/>
            <person name="Schmutz J."/>
            <person name="Leebens-Mack J.H."/>
            <person name="Li F.W."/>
            <person name="Wang L."/>
        </authorList>
    </citation>
    <scope>NUCLEOTIDE SEQUENCE [LARGE SCALE GENOMIC DNA]</scope>
    <source>
        <strain evidence="2">cv. PW_Plant_1</strain>
    </source>
</reference>
<evidence type="ECO:0000313" key="2">
    <source>
        <dbReference type="Proteomes" id="UP001162992"/>
    </source>
</evidence>
<dbReference type="EMBL" id="CM055092">
    <property type="protein sequence ID" value="KAJ7571549.1"/>
    <property type="molecule type" value="Genomic_DNA"/>
</dbReference>
<protein>
    <submittedName>
        <fullName evidence="1">Uncharacterized protein</fullName>
    </submittedName>
</protein>
<accession>A0ACC2EYJ0</accession>
<sequence>MDSLDTNLPPGFRFHPTDEELVGFFLVNKIMDSNHSWVRAIPDVDLHRCEPWDLPGVGKKGEKDRYYFSLRDKKYPTGTRSNRASEAGYWKATGKDRCIFDSCSSRQLMGMKKTLVFYIGRAPRGQKTNWIMHEYRCEGGSHIATAAKDGEWVICRVFQKISAGRTKYSPAPSTSIGNLCKDPSLPQLLDFPKPTWSTDHSIPGEDELHSSTPCDMDVKPQVGSLWFPPRQNPATGVSIFRADSMGDIMSLLAFPSDTEFDNSSFNPSGDQISNLPPHY</sequence>
<comment type="caution">
    <text evidence="1">The sequence shown here is derived from an EMBL/GenBank/DDBJ whole genome shotgun (WGS) entry which is preliminary data.</text>
</comment>
<name>A0ACC2EYJ0_DIPCM</name>
<organism evidence="1 2">
    <name type="scientific">Diphasiastrum complanatum</name>
    <name type="common">Issler's clubmoss</name>
    <name type="synonym">Lycopodium complanatum</name>
    <dbReference type="NCBI Taxonomy" id="34168"/>
    <lineage>
        <taxon>Eukaryota</taxon>
        <taxon>Viridiplantae</taxon>
        <taxon>Streptophyta</taxon>
        <taxon>Embryophyta</taxon>
        <taxon>Tracheophyta</taxon>
        <taxon>Lycopodiopsida</taxon>
        <taxon>Lycopodiales</taxon>
        <taxon>Lycopodiaceae</taxon>
        <taxon>Lycopodioideae</taxon>
        <taxon>Diphasiastrum</taxon>
    </lineage>
</organism>
<keyword evidence="2" id="KW-1185">Reference proteome</keyword>
<gene>
    <name evidence="1" type="ORF">O6H91_01G166400</name>
</gene>
<dbReference type="Proteomes" id="UP001162992">
    <property type="component" value="Chromosome 1"/>
</dbReference>
<evidence type="ECO:0000313" key="1">
    <source>
        <dbReference type="EMBL" id="KAJ7571549.1"/>
    </source>
</evidence>